<dbReference type="Proteomes" id="UP000808372">
    <property type="component" value="Chromosome 28"/>
</dbReference>
<dbReference type="KEGG" id="snh:120023824"/>
<protein>
    <submittedName>
        <fullName evidence="2">Cardiolipin synthase (CMP-forming)-like</fullName>
    </submittedName>
</protein>
<dbReference type="AlphaFoldDB" id="A0A8U0PFP4"/>
<sequence length="91" mass="10092">MCVGDYQRRRSDCCCFLRQIQDCLPSSQLKPTTLSKVNTAIQLFLVAASLASSVFHFRQSTPADPTVTTTVSGYSYCHYGMKTLAMLNSTK</sequence>
<proteinExistence type="predicted"/>
<gene>
    <name evidence="2" type="primary">LOC120023824</name>
</gene>
<name>A0A8U0PFP4_SALNM</name>
<dbReference type="GeneID" id="120023824"/>
<accession>A0A8U0PFP4</accession>
<reference evidence="2" key="1">
    <citation type="submission" date="2025-08" db="UniProtKB">
        <authorList>
            <consortium name="RefSeq"/>
        </authorList>
    </citation>
    <scope>IDENTIFICATION</scope>
    <source>
        <tissue evidence="2">White muscle</tissue>
    </source>
</reference>
<evidence type="ECO:0000313" key="2">
    <source>
        <dbReference type="RefSeq" id="XP_038823870.1"/>
    </source>
</evidence>
<keyword evidence="1" id="KW-1185">Reference proteome</keyword>
<organism evidence="1 2">
    <name type="scientific">Salvelinus namaycush</name>
    <name type="common">Lake trout</name>
    <name type="synonym">Salmo namaycush</name>
    <dbReference type="NCBI Taxonomy" id="8040"/>
    <lineage>
        <taxon>Eukaryota</taxon>
        <taxon>Metazoa</taxon>
        <taxon>Chordata</taxon>
        <taxon>Craniata</taxon>
        <taxon>Vertebrata</taxon>
        <taxon>Euteleostomi</taxon>
        <taxon>Actinopterygii</taxon>
        <taxon>Neopterygii</taxon>
        <taxon>Teleostei</taxon>
        <taxon>Protacanthopterygii</taxon>
        <taxon>Salmoniformes</taxon>
        <taxon>Salmonidae</taxon>
        <taxon>Salmoninae</taxon>
        <taxon>Salvelinus</taxon>
    </lineage>
</organism>
<evidence type="ECO:0000313" key="1">
    <source>
        <dbReference type="Proteomes" id="UP000808372"/>
    </source>
</evidence>
<dbReference type="RefSeq" id="XP_038823870.1">
    <property type="nucleotide sequence ID" value="XM_038967942.1"/>
</dbReference>